<evidence type="ECO:0000313" key="4">
    <source>
        <dbReference type="Proteomes" id="UP000005868"/>
    </source>
</evidence>
<dbReference type="Proteomes" id="UP000005868">
    <property type="component" value="Chromosome"/>
</dbReference>
<reference evidence="3 4" key="2">
    <citation type="journal article" date="2012" name="Stand. Genomic Sci.">
        <title>Genome sequence of the moderately thermophilic, amino-acid-degrading and sulfur-reducing bacterium Thermovirga lienii type strain (Cas60314(T)).</title>
        <authorList>
            <person name="Goker M."/>
            <person name="Saunders E."/>
            <person name="Lapidus A."/>
            <person name="Nolan M."/>
            <person name="Lucas S."/>
            <person name="Hammon N."/>
            <person name="Deshpande S."/>
            <person name="Cheng J.F."/>
            <person name="Han C."/>
            <person name="Tapia R."/>
            <person name="Goodwin L.A."/>
            <person name="Pitluck S."/>
            <person name="Liolios K."/>
            <person name="Mavromatis K."/>
            <person name="Pagani I."/>
            <person name="Ivanova N."/>
            <person name="Mikhailova N."/>
            <person name="Pati A."/>
            <person name="Chen A."/>
            <person name="Palaniappan K."/>
            <person name="Land M."/>
            <person name="Chang Y.J."/>
            <person name="Jeffries C.D."/>
            <person name="Brambilla E.M."/>
            <person name="Rohde M."/>
            <person name="Spring S."/>
            <person name="Detter J.C."/>
            <person name="Woyke T."/>
            <person name="Bristow J."/>
            <person name="Eisen J.A."/>
            <person name="Markowitz V."/>
            <person name="Hugenholtz P."/>
            <person name="Kyrpides N.C."/>
            <person name="Klenk H.P."/>
        </authorList>
    </citation>
    <scope>NUCLEOTIDE SEQUENCE [LARGE SCALE GENOMIC DNA]</scope>
    <source>
        <strain evidence="4">ATCC BAA-1197 / DSM 17291 / Cas60314</strain>
    </source>
</reference>
<dbReference type="Gene3D" id="2.50.20.10">
    <property type="entry name" value="Lipoprotein localisation LolA/LolB/LppX"/>
    <property type="match status" value="1"/>
</dbReference>
<dbReference type="HOGENOM" id="CLU_108058_0_0_0"/>
<protein>
    <recommendedName>
        <fullName evidence="2">DUF4412 domain-containing protein</fullName>
    </recommendedName>
</protein>
<dbReference type="SUPFAM" id="SSF89392">
    <property type="entry name" value="Prokaryotic lipoproteins and lipoprotein localization factors"/>
    <property type="match status" value="1"/>
</dbReference>
<dbReference type="InterPro" id="IPR025524">
    <property type="entry name" value="DUF4412"/>
</dbReference>
<proteinExistence type="predicted"/>
<feature type="signal peptide" evidence="1">
    <location>
        <begin position="1"/>
        <end position="28"/>
    </location>
</feature>
<dbReference type="InterPro" id="IPR029046">
    <property type="entry name" value="LolA/LolB/LppX"/>
</dbReference>
<feature type="domain" description="DUF4412" evidence="2">
    <location>
        <begin position="35"/>
        <end position="150"/>
    </location>
</feature>
<evidence type="ECO:0000313" key="3">
    <source>
        <dbReference type="EMBL" id="AER67212.1"/>
    </source>
</evidence>
<gene>
    <name evidence="3" type="ordered locus">Tlie_1488</name>
</gene>
<dbReference type="Pfam" id="PF14371">
    <property type="entry name" value="DUF4412"/>
    <property type="match status" value="1"/>
</dbReference>
<organism evidence="3 4">
    <name type="scientific">Thermovirga lienii (strain ATCC BAA-1197 / DSM 17291 / Cas60314)</name>
    <dbReference type="NCBI Taxonomy" id="580340"/>
    <lineage>
        <taxon>Bacteria</taxon>
        <taxon>Thermotogati</taxon>
        <taxon>Synergistota</taxon>
        <taxon>Synergistia</taxon>
        <taxon>Synergistales</taxon>
        <taxon>Thermovirgaceae</taxon>
        <taxon>Thermovirga</taxon>
    </lineage>
</organism>
<evidence type="ECO:0000256" key="1">
    <source>
        <dbReference type="SAM" id="SignalP"/>
    </source>
</evidence>
<evidence type="ECO:0000259" key="2">
    <source>
        <dbReference type="Pfam" id="PF14371"/>
    </source>
</evidence>
<dbReference type="STRING" id="580340.Tlie_1488"/>
<name>G7V796_THELD</name>
<dbReference type="OrthoDB" id="9790106at2"/>
<accession>G7V796</accession>
<sequence length="197" mass="22014">MKKRILAFLAFGIVSVLMVVCLAGPSMAAEFSASMAISSAQGGEMTGNVYVKGNWMRQDLNTPTGVQSVIVNPENNVMYVLFPEQSVYMEMENQQVTLDESETLETKLADVADVKKLGKEKVQGFTCIKYLVTYHDPNAGKSTIWVSEKLNYPLKIYSESPQDTVTITYYDVVIGKVDPSLFEIPDGYEKMDMKMLY</sequence>
<feature type="chain" id="PRO_5003504468" description="DUF4412 domain-containing protein" evidence="1">
    <location>
        <begin position="29"/>
        <end position="197"/>
    </location>
</feature>
<reference evidence="4" key="1">
    <citation type="submission" date="2011-10" db="EMBL/GenBank/DDBJ databases">
        <title>The complete genome of chromosome of Thermovirga lienii DSM 17291.</title>
        <authorList>
            <consortium name="US DOE Joint Genome Institute (JGI-PGF)"/>
            <person name="Lucas S."/>
            <person name="Copeland A."/>
            <person name="Lapidus A."/>
            <person name="Glavina del Rio T."/>
            <person name="Dalin E."/>
            <person name="Tice H."/>
            <person name="Bruce D."/>
            <person name="Goodwin L."/>
            <person name="Pitluck S."/>
            <person name="Peters L."/>
            <person name="Mikhailova N."/>
            <person name="Saunders E."/>
            <person name="Kyrpides N."/>
            <person name="Mavromatis K."/>
            <person name="Ivanova N."/>
            <person name="Last F.I."/>
            <person name="Brettin T."/>
            <person name="Detter J.C."/>
            <person name="Han C."/>
            <person name="Larimer F."/>
            <person name="Land M."/>
            <person name="Hauser L."/>
            <person name="Markowitz V."/>
            <person name="Cheng J.-F."/>
            <person name="Hugenholtz P."/>
            <person name="Woyke T."/>
            <person name="Wu D."/>
            <person name="Spring S."/>
            <person name="Schroeder M."/>
            <person name="Brambilla E.-M."/>
            <person name="Klenk H.-P."/>
            <person name="Eisen J.A."/>
        </authorList>
    </citation>
    <scope>NUCLEOTIDE SEQUENCE [LARGE SCALE GENOMIC DNA]</scope>
    <source>
        <strain evidence="4">ATCC BAA-1197 / DSM 17291 / Cas60314</strain>
    </source>
</reference>
<dbReference type="eggNOG" id="COG3026">
    <property type="taxonomic scope" value="Bacteria"/>
</dbReference>
<dbReference type="KEGG" id="tli:Tlie_1488"/>
<keyword evidence="4" id="KW-1185">Reference proteome</keyword>
<keyword evidence="1" id="KW-0732">Signal</keyword>
<dbReference type="AlphaFoldDB" id="G7V796"/>
<dbReference type="EMBL" id="CP003096">
    <property type="protein sequence ID" value="AER67212.1"/>
    <property type="molecule type" value="Genomic_DNA"/>
</dbReference>